<feature type="compositionally biased region" description="Polar residues" evidence="1">
    <location>
        <begin position="137"/>
        <end position="148"/>
    </location>
</feature>
<reference evidence="2" key="1">
    <citation type="submission" date="2022-07" db="EMBL/GenBank/DDBJ databases">
        <title>Phylogenomic reconstructions and comparative analyses of Kickxellomycotina fungi.</title>
        <authorList>
            <person name="Reynolds N.K."/>
            <person name="Stajich J.E."/>
            <person name="Barry K."/>
            <person name="Grigoriev I.V."/>
            <person name="Crous P."/>
            <person name="Smith M.E."/>
        </authorList>
    </citation>
    <scope>NUCLEOTIDE SEQUENCE</scope>
    <source>
        <strain evidence="2">NRRL 1566</strain>
    </source>
</reference>
<evidence type="ECO:0000313" key="3">
    <source>
        <dbReference type="Proteomes" id="UP001139887"/>
    </source>
</evidence>
<comment type="caution">
    <text evidence="2">The sequence shown here is derived from an EMBL/GenBank/DDBJ whole genome shotgun (WGS) entry which is preliminary data.</text>
</comment>
<feature type="region of interest" description="Disordered" evidence="1">
    <location>
        <begin position="24"/>
        <end position="45"/>
    </location>
</feature>
<gene>
    <name evidence="2" type="ORF">IWW36_005949</name>
</gene>
<sequence>MGPSVFSGSGGASNAHANSAAENINSSGVSHDSGGGGPALAPQSSTAAAIHGISLQPASQMGGRISAGGVYQKPSAPGARYGGFGHQLPTMREEEATGEFAASPSSPRSALMRNASFPNVGSPAFVPPRPLGAGSSHLFSASRMSSTSPDHDQAGAGSEMIGAANEPSGEKTYMRSLKGMRRPSMDARASTFADLGLRDQPGTMTYDRTASLHPQMHQAPGMTGLHRRHSLASPSLQFAGSSFGQPDGNALLDLPESAMPYAAAGFNSDSIMYPSQMHPGAANQQLPPFSTGVYAYGGYSSSIPRQNSTSALQSVFASQQQHIPAYQHYSGAIPLSRTPGPSAMMTQYSYPRPGLFN</sequence>
<name>A0A9W8I2X8_9FUNG</name>
<feature type="non-terminal residue" evidence="2">
    <location>
        <position position="357"/>
    </location>
</feature>
<keyword evidence="3" id="KW-1185">Reference proteome</keyword>
<dbReference type="Proteomes" id="UP001139887">
    <property type="component" value="Unassembled WGS sequence"/>
</dbReference>
<evidence type="ECO:0000256" key="1">
    <source>
        <dbReference type="SAM" id="MobiDB-lite"/>
    </source>
</evidence>
<accession>A0A9W8I2X8</accession>
<evidence type="ECO:0000313" key="2">
    <source>
        <dbReference type="EMBL" id="KAJ2842324.1"/>
    </source>
</evidence>
<dbReference type="OrthoDB" id="243127at2759"/>
<organism evidence="2 3">
    <name type="scientific">Coemansia brasiliensis</name>
    <dbReference type="NCBI Taxonomy" id="2650707"/>
    <lineage>
        <taxon>Eukaryota</taxon>
        <taxon>Fungi</taxon>
        <taxon>Fungi incertae sedis</taxon>
        <taxon>Zoopagomycota</taxon>
        <taxon>Kickxellomycotina</taxon>
        <taxon>Kickxellomycetes</taxon>
        <taxon>Kickxellales</taxon>
        <taxon>Kickxellaceae</taxon>
        <taxon>Coemansia</taxon>
    </lineage>
</organism>
<feature type="region of interest" description="Disordered" evidence="1">
    <location>
        <begin position="136"/>
        <end position="166"/>
    </location>
</feature>
<protein>
    <submittedName>
        <fullName evidence="2">Uncharacterized protein</fullName>
    </submittedName>
</protein>
<dbReference type="AlphaFoldDB" id="A0A9W8I2X8"/>
<dbReference type="EMBL" id="JANBUW010001820">
    <property type="protein sequence ID" value="KAJ2842324.1"/>
    <property type="molecule type" value="Genomic_DNA"/>
</dbReference>
<proteinExistence type="predicted"/>